<protein>
    <submittedName>
        <fullName evidence="2">Uncharacterized protein</fullName>
    </submittedName>
</protein>
<proteinExistence type="predicted"/>
<evidence type="ECO:0000313" key="3">
    <source>
        <dbReference type="Proteomes" id="UP001159363"/>
    </source>
</evidence>
<name>A0ABQ9G7M7_9NEOP</name>
<sequence>MKFLWCNTFTSGSRFETRIDQLFNLGSGEDVCATGHNTMVQEVESATYRVRLRWVDDEVAQCEPEAILAPPEDKAAWTSRPRFSPLRLQQDNTTMTLRTINVCDISLPQLQIYYRAKRNYLHYSMFASASTFTNNCSPGKQHANDVKSTHRRGRGDVVVRLLASHHGELISIPSGVATEIPHFRMWESCRTMPLAGGFSRGSPPFPPPLHSGVAPCSPRFTLIDSQDLDAKSGPNSSVHCPPDIVDRGPPTKANRVQSPAGSPDFRKWESYRTMSFGGFSKGSPVSPTLSFRRCSIPQSHSSALKTSLLRSTQISSRSHKQPMGVKRVMYGMPAASSDTIPTCGNPGATPPGLDWVGGECSSRWTTAAPSLKSSQSEKLVTTMSSNRAKQPILEIARWRRPLPCATQKRHTHVASLRPTINNSSIILLPTRTGDGSRRRAFRSTEPVEQWRLCEWRIGEVTSQSLVEGGDSARALEVCQSSKIGPLPNCVRRGPSSRLQAAATQHPSQAYSRYLHTFSNKLRPWVSEFRPTSLNLGTKLDEFGQAVLLASVTVISQLYAVHGRAAGKCVLVVAGGNPPVGRLCVSPANVRLQRMDGVYVTSDRDKICTA</sequence>
<evidence type="ECO:0000256" key="1">
    <source>
        <dbReference type="SAM" id="MobiDB-lite"/>
    </source>
</evidence>
<feature type="region of interest" description="Disordered" evidence="1">
    <location>
        <begin position="302"/>
        <end position="323"/>
    </location>
</feature>
<feature type="compositionally biased region" description="Polar residues" evidence="1">
    <location>
        <begin position="302"/>
        <end position="316"/>
    </location>
</feature>
<feature type="region of interest" description="Disordered" evidence="1">
    <location>
        <begin position="230"/>
        <end position="265"/>
    </location>
</feature>
<accession>A0ABQ9G7M7</accession>
<comment type="caution">
    <text evidence="2">The sequence shown here is derived from an EMBL/GenBank/DDBJ whole genome shotgun (WGS) entry which is preliminary data.</text>
</comment>
<keyword evidence="3" id="KW-1185">Reference proteome</keyword>
<evidence type="ECO:0000313" key="2">
    <source>
        <dbReference type="EMBL" id="KAJ8868440.1"/>
    </source>
</evidence>
<gene>
    <name evidence="2" type="ORF">PR048_029956</name>
</gene>
<reference evidence="2 3" key="1">
    <citation type="submission" date="2023-02" db="EMBL/GenBank/DDBJ databases">
        <title>LHISI_Scaffold_Assembly.</title>
        <authorList>
            <person name="Stuart O.P."/>
            <person name="Cleave R."/>
            <person name="Magrath M.J.L."/>
            <person name="Mikheyev A.S."/>
        </authorList>
    </citation>
    <scope>NUCLEOTIDE SEQUENCE [LARGE SCALE GENOMIC DNA]</scope>
    <source>
        <strain evidence="2">Daus_M_001</strain>
        <tissue evidence="2">Leg muscle</tissue>
    </source>
</reference>
<organism evidence="2 3">
    <name type="scientific">Dryococelus australis</name>
    <dbReference type="NCBI Taxonomy" id="614101"/>
    <lineage>
        <taxon>Eukaryota</taxon>
        <taxon>Metazoa</taxon>
        <taxon>Ecdysozoa</taxon>
        <taxon>Arthropoda</taxon>
        <taxon>Hexapoda</taxon>
        <taxon>Insecta</taxon>
        <taxon>Pterygota</taxon>
        <taxon>Neoptera</taxon>
        <taxon>Polyneoptera</taxon>
        <taxon>Phasmatodea</taxon>
        <taxon>Verophasmatodea</taxon>
        <taxon>Anareolatae</taxon>
        <taxon>Phasmatidae</taxon>
        <taxon>Eurycanthinae</taxon>
        <taxon>Dryococelus</taxon>
    </lineage>
</organism>
<dbReference type="Proteomes" id="UP001159363">
    <property type="component" value="Chromosome 13"/>
</dbReference>
<dbReference type="EMBL" id="JARBHB010000014">
    <property type="protein sequence ID" value="KAJ8868440.1"/>
    <property type="molecule type" value="Genomic_DNA"/>
</dbReference>